<evidence type="ECO:0000259" key="3">
    <source>
        <dbReference type="Pfam" id="PF25203"/>
    </source>
</evidence>
<dbReference type="InterPro" id="IPR040342">
    <property type="entry name" value="DNAAF9"/>
</dbReference>
<evidence type="ECO:0000313" key="7">
    <source>
        <dbReference type="Proteomes" id="UP001557470"/>
    </source>
</evidence>
<organism evidence="6 7">
    <name type="scientific">Umbra pygmaea</name>
    <name type="common">Eastern mudminnow</name>
    <dbReference type="NCBI Taxonomy" id="75934"/>
    <lineage>
        <taxon>Eukaryota</taxon>
        <taxon>Metazoa</taxon>
        <taxon>Chordata</taxon>
        <taxon>Craniata</taxon>
        <taxon>Vertebrata</taxon>
        <taxon>Euteleostomi</taxon>
        <taxon>Actinopterygii</taxon>
        <taxon>Neopterygii</taxon>
        <taxon>Teleostei</taxon>
        <taxon>Protacanthopterygii</taxon>
        <taxon>Esociformes</taxon>
        <taxon>Umbridae</taxon>
        <taxon>Umbra</taxon>
    </lineage>
</organism>
<feature type="domain" description="DAAF9 N-terminal" evidence="1">
    <location>
        <begin position="48"/>
        <end position="250"/>
    </location>
</feature>
<gene>
    <name evidence="6" type="ORF">UPYG_G00228370</name>
</gene>
<dbReference type="Pfam" id="PF23319">
    <property type="entry name" value="CobW_C_DAAF9"/>
    <property type="match status" value="1"/>
</dbReference>
<evidence type="ECO:0000259" key="5">
    <source>
        <dbReference type="Pfam" id="PF26246"/>
    </source>
</evidence>
<dbReference type="InterPro" id="IPR056498">
    <property type="entry name" value="DAAF9_N"/>
</dbReference>
<reference evidence="6 7" key="1">
    <citation type="submission" date="2024-06" db="EMBL/GenBank/DDBJ databases">
        <authorList>
            <person name="Pan Q."/>
            <person name="Wen M."/>
            <person name="Jouanno E."/>
            <person name="Zahm M."/>
            <person name="Klopp C."/>
            <person name="Cabau C."/>
            <person name="Louis A."/>
            <person name="Berthelot C."/>
            <person name="Parey E."/>
            <person name="Roest Crollius H."/>
            <person name="Montfort J."/>
            <person name="Robinson-Rechavi M."/>
            <person name="Bouchez O."/>
            <person name="Lampietro C."/>
            <person name="Lopez Roques C."/>
            <person name="Donnadieu C."/>
            <person name="Postlethwait J."/>
            <person name="Bobe J."/>
            <person name="Verreycken H."/>
            <person name="Guiguen Y."/>
        </authorList>
    </citation>
    <scope>NUCLEOTIDE SEQUENCE [LARGE SCALE GENOMIC DNA]</scope>
    <source>
        <strain evidence="6">Up_M1</strain>
        <tissue evidence="6">Testis</tissue>
    </source>
</reference>
<dbReference type="PANTHER" id="PTHR33664:SF1">
    <property type="entry name" value="DYNEIN AXONEMAL ASSEMBLY FACTOR 9"/>
    <property type="match status" value="1"/>
</dbReference>
<dbReference type="InterPro" id="IPR058844">
    <property type="entry name" value="PB_DAAF9"/>
</dbReference>
<dbReference type="Pfam" id="PF23281">
    <property type="entry name" value="DAAF9_N"/>
    <property type="match status" value="1"/>
</dbReference>
<dbReference type="Proteomes" id="UP001557470">
    <property type="component" value="Unassembled WGS sequence"/>
</dbReference>
<dbReference type="AlphaFoldDB" id="A0ABD0WCY4"/>
<dbReference type="Pfam" id="PF25203">
    <property type="entry name" value="PB_DAAF9"/>
    <property type="match status" value="1"/>
</dbReference>
<dbReference type="InterPro" id="IPR058843">
    <property type="entry name" value="PH_DAAF9"/>
</dbReference>
<feature type="domain" description="DAAF9 CobW C-like" evidence="2">
    <location>
        <begin position="1013"/>
        <end position="1079"/>
    </location>
</feature>
<dbReference type="PANTHER" id="PTHR33664">
    <property type="entry name" value="RCG26366"/>
    <property type="match status" value="1"/>
</dbReference>
<dbReference type="InterPro" id="IPR056414">
    <property type="entry name" value="DAAF9_CobW_C"/>
</dbReference>
<accession>A0ABD0WCY4</accession>
<dbReference type="Pfam" id="PF26246">
    <property type="entry name" value="PH_DAAF9"/>
    <property type="match status" value="1"/>
</dbReference>
<proteinExistence type="predicted"/>
<dbReference type="Pfam" id="PF25204">
    <property type="entry name" value="DAAF9_2"/>
    <property type="match status" value="1"/>
</dbReference>
<dbReference type="InterPro" id="IPR057478">
    <property type="entry name" value="DAAF9_2"/>
</dbReference>
<dbReference type="EMBL" id="JAGEUA010000007">
    <property type="protein sequence ID" value="KAL0969524.1"/>
    <property type="molecule type" value="Genomic_DNA"/>
</dbReference>
<feature type="domain" description="DAAF9" evidence="4">
    <location>
        <begin position="796"/>
        <end position="997"/>
    </location>
</feature>
<protein>
    <submittedName>
        <fullName evidence="6">Uncharacterized protein</fullName>
    </submittedName>
</protein>
<comment type="caution">
    <text evidence="6">The sequence shown here is derived from an EMBL/GenBank/DDBJ whole genome shotgun (WGS) entry which is preliminary data.</text>
</comment>
<evidence type="ECO:0000313" key="6">
    <source>
        <dbReference type="EMBL" id="KAL0969524.1"/>
    </source>
</evidence>
<evidence type="ECO:0000259" key="1">
    <source>
        <dbReference type="Pfam" id="PF23281"/>
    </source>
</evidence>
<feature type="domain" description="DAAF9 PH" evidence="5">
    <location>
        <begin position="563"/>
        <end position="767"/>
    </location>
</feature>
<name>A0ABD0WCY4_UMBPY</name>
<feature type="domain" description="DAAF9 pita-bread-like" evidence="3">
    <location>
        <begin position="254"/>
        <end position="548"/>
    </location>
</feature>
<sequence>MVEAVAMLSRGVFSQSEEKPWGCSSRLDERRNSKSLFSNRNKMSCIRRANGQVQCMSPAVCCSRLRHVQSLLREGDASPDAILCPLGIDSRYNEGCSELANYLFHGLYRRNQLNLEHILEDFPEEVLDDVIVLIKAESVHLYCNPVNYRYLLPYTAHWRNLTTHCLTQTEYEDEQVAEEFKVSSFVDMVQDCSQIGVPYSSQGHIQTFDMFMMEKWPIIQAFALEGIGGGSFFTMKYKLVDISEQLWILYTRLDPVSLDLLLTEDLVLFEKQWSNFFSTFDMENHLSMLELSEAQAGEAFRTYFSHGLISSNIAESSKRRQPLLLFGSHSSMENLQSYSFNFPSDGHQVRNTGPQGGPAKHMVLQCVAPKGSLACYRTYFFGTTHTPYLEVVLVDEQSALLLKGNDNLQQKKTQLLLLSQIYTAAVNSVLAGIKCYSNTSSDSKAKDVAEHTFQRTLDSFNLSQYWTTLRCKSVFDIHAVNNHGRIIPLSKEKSRFLMKTASMCVYDIPDLQSGTGDLGSVVFSECFLDSNINIQQKDGSVSPDSCYTILTTAVPRYVCWLVESDVKHSEKAQLLLKEENSTFLGNSLTVAGSALVFSSSQLSVPEEGKMSFFSEGILFVHPQYGSITLPRRLISNIKFYHQDSTNKMAALFVEYEAGLLPHLPFPLHSDDCCLVFSLQPDLQSYTSFYSQVLSVWRGSDSGLSLQLVDRDQLTCNQRKMHSRLQQLHDSHAPPVAKRRGSLKASCSQLPEQDMFLQHFALSCIGQEAIQVNHLGALFPTLDTSCPLAGHNDKVVITIISGLPGSHKERLADFLVQLNQEGGRWVVYQSSPDSSAVYSTSHLQRYLSCFLEKQRSPGGKPRLLLLTPGYTDVLEVVQAVVSHPDPVVQSCFTIGAVTACVDPLSSYMEHRRVFPKLVEQCSPGVVGTIVLTGLTAERNHPFFQTIQQLLRSANPNAALVLAERGAVTRNEDVKMILSDTSFSEPQMLRSRYLHYPGWFKGRFHSGSGSLLLTQQCVQFRRPLEKSLFLTRCKAIQTALRPSPFTGNIYSIWGMVSFADSDKVMEVRYNAVSGNLTVSQQVGDRPQGDQETSGYFLLFYGVSLNQDELKDWLRLCVKQKEMKKKHVVHLSPQEIKTIHVKRHLDPLPPGFFYNGHQYVSFFGEKTNFHPHMEQFISEYIQETNRQIDVFNHQLEQQSYQDLFDP</sequence>
<evidence type="ECO:0000259" key="4">
    <source>
        <dbReference type="Pfam" id="PF25204"/>
    </source>
</evidence>
<dbReference type="CDD" id="cd22936">
    <property type="entry name" value="shulin_C20orf194-like"/>
    <property type="match status" value="1"/>
</dbReference>
<keyword evidence="7" id="KW-1185">Reference proteome</keyword>
<evidence type="ECO:0000259" key="2">
    <source>
        <dbReference type="Pfam" id="PF23319"/>
    </source>
</evidence>